<dbReference type="SUPFAM" id="SSF52047">
    <property type="entry name" value="RNI-like"/>
    <property type="match status" value="1"/>
</dbReference>
<accession>A0A5K1CCE4</accession>
<dbReference type="InterPro" id="IPR001611">
    <property type="entry name" value="Leu-rich_rpt"/>
</dbReference>
<dbReference type="EMBL" id="LR721782">
    <property type="protein sequence ID" value="VVW25033.1"/>
    <property type="molecule type" value="Genomic_DNA"/>
</dbReference>
<protein>
    <recommendedName>
        <fullName evidence="2">F-box domain-containing protein</fullName>
    </recommendedName>
</protein>
<sequence>MKVQDRLAFDRWQRLSVPCESMVELSLVNCLTTPGGGLACVLGKCRTLERLQLDMCVGIRDCDLMNLARESDNLRSISLRVPSDFSLPISMADPSRLIDESLKAFANNCSKLETFKVSFSDGEFPSFSSFTLNGILLVIHRCPIRVLALVHIYSFTDSGMEALCDANFLETLELTKCQEVTDEGLQLVQHFRCLRNLKISKCLGVTDGCTSLTCCYLISRHLRNHASPIKLRVKNLLHASVAAVAHARIGSGPIMNTDPAPDKTFSPPTT</sequence>
<evidence type="ECO:0000313" key="1">
    <source>
        <dbReference type="EMBL" id="VVW25033.1"/>
    </source>
</evidence>
<gene>
    <name evidence="1" type="ORF">NYM_LOCUS17999</name>
</gene>
<dbReference type="Pfam" id="PF13516">
    <property type="entry name" value="LRR_6"/>
    <property type="match status" value="1"/>
</dbReference>
<organism evidence="1">
    <name type="scientific">Nymphaea colorata</name>
    <name type="common">pocket water lily</name>
    <dbReference type="NCBI Taxonomy" id="210225"/>
    <lineage>
        <taxon>Eukaryota</taxon>
        <taxon>Viridiplantae</taxon>
        <taxon>Streptophyta</taxon>
        <taxon>Embryophyta</taxon>
        <taxon>Tracheophyta</taxon>
        <taxon>Spermatophyta</taxon>
        <taxon>Magnoliopsida</taxon>
        <taxon>Nymphaeales</taxon>
        <taxon>Nymphaeaceae</taxon>
        <taxon>Nymphaea</taxon>
    </lineage>
</organism>
<dbReference type="PANTHER" id="PTHR13318:SF182">
    <property type="entry name" value="F-BOX_LRR-REPEAT PROTEIN 14"/>
    <property type="match status" value="1"/>
</dbReference>
<name>A0A5K1CCE4_9MAGN</name>
<dbReference type="Gene3D" id="3.80.10.10">
    <property type="entry name" value="Ribonuclease Inhibitor"/>
    <property type="match status" value="2"/>
</dbReference>
<dbReference type="GO" id="GO:0019005">
    <property type="term" value="C:SCF ubiquitin ligase complex"/>
    <property type="evidence" value="ECO:0007669"/>
    <property type="project" value="TreeGrafter"/>
</dbReference>
<evidence type="ECO:0008006" key="2">
    <source>
        <dbReference type="Google" id="ProtNLM"/>
    </source>
</evidence>
<proteinExistence type="predicted"/>
<dbReference type="InterPro" id="IPR032675">
    <property type="entry name" value="LRR_dom_sf"/>
</dbReference>
<dbReference type="PANTHER" id="PTHR13318">
    <property type="entry name" value="PARTNER OF PAIRED, ISOFORM B-RELATED"/>
    <property type="match status" value="1"/>
</dbReference>
<dbReference type="AlphaFoldDB" id="A0A5K1CCE4"/>
<reference evidence="1" key="1">
    <citation type="submission" date="2019-09" db="EMBL/GenBank/DDBJ databases">
        <authorList>
            <person name="Zhang L."/>
        </authorList>
    </citation>
    <scope>NUCLEOTIDE SEQUENCE</scope>
</reference>
<dbReference type="GO" id="GO:0031146">
    <property type="term" value="P:SCF-dependent proteasomal ubiquitin-dependent protein catabolic process"/>
    <property type="evidence" value="ECO:0007669"/>
    <property type="project" value="TreeGrafter"/>
</dbReference>
<dbReference type="Gramene" id="NC4G0152280.1">
    <property type="protein sequence ID" value="NC4G0152280.1:cds"/>
    <property type="gene ID" value="NC4G0152280"/>
</dbReference>